<accession>A0ABP8LY83</accession>
<reference evidence="2" key="1">
    <citation type="journal article" date="2019" name="Int. J. Syst. Evol. Microbiol.">
        <title>The Global Catalogue of Microorganisms (GCM) 10K type strain sequencing project: providing services to taxonomists for standard genome sequencing and annotation.</title>
        <authorList>
            <consortium name="The Broad Institute Genomics Platform"/>
            <consortium name="The Broad Institute Genome Sequencing Center for Infectious Disease"/>
            <person name="Wu L."/>
            <person name="Ma J."/>
        </authorList>
    </citation>
    <scope>NUCLEOTIDE SEQUENCE [LARGE SCALE GENOMIC DNA]</scope>
    <source>
        <strain evidence="2">JCM 31920</strain>
    </source>
</reference>
<organism evidence="1 2">
    <name type="scientific">Ravibacter arvi</name>
    <dbReference type="NCBI Taxonomy" id="2051041"/>
    <lineage>
        <taxon>Bacteria</taxon>
        <taxon>Pseudomonadati</taxon>
        <taxon>Bacteroidota</taxon>
        <taxon>Cytophagia</taxon>
        <taxon>Cytophagales</taxon>
        <taxon>Spirosomataceae</taxon>
        <taxon>Ravibacter</taxon>
    </lineage>
</organism>
<dbReference type="EMBL" id="BAABEY010000024">
    <property type="protein sequence ID" value="GAA4440235.1"/>
    <property type="molecule type" value="Genomic_DNA"/>
</dbReference>
<evidence type="ECO:0000313" key="2">
    <source>
        <dbReference type="Proteomes" id="UP001501508"/>
    </source>
</evidence>
<sequence>MYEQQTLSKKDRKTDKSLIVFRLCKLYDQLNTPYFKKKYAGKPTKIYQRLMEQIRFYENILIKTG</sequence>
<evidence type="ECO:0008006" key="3">
    <source>
        <dbReference type="Google" id="ProtNLM"/>
    </source>
</evidence>
<gene>
    <name evidence="1" type="ORF">GCM10023091_23580</name>
</gene>
<name>A0ABP8LY83_9BACT</name>
<protein>
    <recommendedName>
        <fullName evidence="3">Transposase</fullName>
    </recommendedName>
</protein>
<comment type="caution">
    <text evidence="1">The sequence shown here is derived from an EMBL/GenBank/DDBJ whole genome shotgun (WGS) entry which is preliminary data.</text>
</comment>
<keyword evidence="2" id="KW-1185">Reference proteome</keyword>
<dbReference type="Proteomes" id="UP001501508">
    <property type="component" value="Unassembled WGS sequence"/>
</dbReference>
<evidence type="ECO:0000313" key="1">
    <source>
        <dbReference type="EMBL" id="GAA4440235.1"/>
    </source>
</evidence>
<proteinExistence type="predicted"/>